<sequence>MSVFRKQRSLLKVTGSQCPVKSSSEAVSKSNPATDKRTDNLSGEKCPLFMFLSRKSPDETKPFSDIPGPTGLPLVGTLFDYFKKDWFGFEKMFKAQEKRAQMYGPIFREKIATNENVIITDPWEYQKVIRVDGKRPQRIELLPAAHYRKKKGISLGLVNSQGEEWHQMRTIMSKKILPPREVLAYCQDMSMVAQDFAEHLNRVKDKETGEVENLEHEIFKWALESIGTVLFERRIGCLSTSPPKDALDFLKNLQGAFKTMQPLLFNLPIYKVYPTKLWRQFEHFSDKVLELGQQFVNMKIKDMKDHAGDETDRQETPHQSALLTYLLSQASLTPAEANAHVIDLLNAAVETVSNSTIFALYCLACNPLVQEKLYQELSDVLPGSEEIGAETLQQLPYLKACVKETFRLFPITFATSRFLPKDVEVAGYLIPKGAHVQASLYPMGRDAKIFKDPEEYRPERWLRAVPRDPVVMAIPSLQFGHGSRMCIGRRLAEQEIYIVLTKIVKTFKLEYHHEPVEPVLNTLMTPDRPVKITFVSRADSLTI</sequence>
<dbReference type="GeneID" id="106161388"/>
<feature type="binding site" description="axial binding residue" evidence="8">
    <location>
        <position position="486"/>
    </location>
    <ligand>
        <name>heme</name>
        <dbReference type="ChEBI" id="CHEBI:30413"/>
    </ligand>
    <ligandPart>
        <name>Fe</name>
        <dbReference type="ChEBI" id="CHEBI:18248"/>
    </ligandPart>
</feature>
<evidence type="ECO:0000256" key="7">
    <source>
        <dbReference type="ARBA" id="ARBA00023033"/>
    </source>
</evidence>
<reference evidence="12" key="1">
    <citation type="submission" date="2025-08" db="UniProtKB">
        <authorList>
            <consortium name="RefSeq"/>
        </authorList>
    </citation>
    <scope>IDENTIFICATION</scope>
    <source>
        <tissue evidence="12">Gonads</tissue>
    </source>
</reference>
<evidence type="ECO:0000256" key="8">
    <source>
        <dbReference type="PIRSR" id="PIRSR602401-1"/>
    </source>
</evidence>
<dbReference type="Pfam" id="PF00067">
    <property type="entry name" value="p450"/>
    <property type="match status" value="1"/>
</dbReference>
<keyword evidence="3 8" id="KW-0349">Heme</keyword>
<dbReference type="InterPro" id="IPR017972">
    <property type="entry name" value="Cyt_P450_CS"/>
</dbReference>
<dbReference type="PANTHER" id="PTHR24279">
    <property type="entry name" value="CYTOCHROME P450"/>
    <property type="match status" value="1"/>
</dbReference>
<dbReference type="SUPFAM" id="SSF48264">
    <property type="entry name" value="Cytochrome P450"/>
    <property type="match status" value="1"/>
</dbReference>
<gene>
    <name evidence="12" type="primary">LOC106161388</name>
</gene>
<evidence type="ECO:0000256" key="5">
    <source>
        <dbReference type="ARBA" id="ARBA00023002"/>
    </source>
</evidence>
<protein>
    <submittedName>
        <fullName evidence="12">Cytochrome P450 10-like</fullName>
    </submittedName>
</protein>
<dbReference type="InterPro" id="IPR002401">
    <property type="entry name" value="Cyt_P450_E_grp-I"/>
</dbReference>
<keyword evidence="5 9" id="KW-0560">Oxidoreductase</keyword>
<evidence type="ECO:0000256" key="2">
    <source>
        <dbReference type="ARBA" id="ARBA00010617"/>
    </source>
</evidence>
<dbReference type="KEGG" id="lak:106161388"/>
<dbReference type="PRINTS" id="PR00463">
    <property type="entry name" value="EP450I"/>
</dbReference>
<evidence type="ECO:0000256" key="1">
    <source>
        <dbReference type="ARBA" id="ARBA00001971"/>
    </source>
</evidence>
<dbReference type="GO" id="GO:0020037">
    <property type="term" value="F:heme binding"/>
    <property type="evidence" value="ECO:0007669"/>
    <property type="project" value="InterPro"/>
</dbReference>
<evidence type="ECO:0000313" key="12">
    <source>
        <dbReference type="RefSeq" id="XP_013393784.1"/>
    </source>
</evidence>
<evidence type="ECO:0000256" key="6">
    <source>
        <dbReference type="ARBA" id="ARBA00023004"/>
    </source>
</evidence>
<dbReference type="InterPro" id="IPR001128">
    <property type="entry name" value="Cyt_P450"/>
</dbReference>
<evidence type="ECO:0000256" key="10">
    <source>
        <dbReference type="SAM" id="MobiDB-lite"/>
    </source>
</evidence>
<dbReference type="Proteomes" id="UP000085678">
    <property type="component" value="Unplaced"/>
</dbReference>
<feature type="region of interest" description="Disordered" evidence="10">
    <location>
        <begin position="15"/>
        <end position="41"/>
    </location>
</feature>
<accession>A0A1S3I8R8</accession>
<evidence type="ECO:0000256" key="3">
    <source>
        <dbReference type="ARBA" id="ARBA00022617"/>
    </source>
</evidence>
<dbReference type="GO" id="GO:0016705">
    <property type="term" value="F:oxidoreductase activity, acting on paired donors, with incorporation or reduction of molecular oxygen"/>
    <property type="evidence" value="ECO:0007669"/>
    <property type="project" value="InterPro"/>
</dbReference>
<dbReference type="GO" id="GO:0005506">
    <property type="term" value="F:iron ion binding"/>
    <property type="evidence" value="ECO:0007669"/>
    <property type="project" value="InterPro"/>
</dbReference>
<keyword evidence="11" id="KW-1185">Reference proteome</keyword>
<organism evidence="11 12">
    <name type="scientific">Lingula anatina</name>
    <name type="common">Brachiopod</name>
    <name type="synonym">Lingula unguis</name>
    <dbReference type="NCBI Taxonomy" id="7574"/>
    <lineage>
        <taxon>Eukaryota</taxon>
        <taxon>Metazoa</taxon>
        <taxon>Spiralia</taxon>
        <taxon>Lophotrochozoa</taxon>
        <taxon>Brachiopoda</taxon>
        <taxon>Linguliformea</taxon>
        <taxon>Lingulata</taxon>
        <taxon>Lingulida</taxon>
        <taxon>Linguloidea</taxon>
        <taxon>Lingulidae</taxon>
        <taxon>Lingula</taxon>
    </lineage>
</organism>
<dbReference type="CDD" id="cd11054">
    <property type="entry name" value="CYP24A1-like"/>
    <property type="match status" value="1"/>
</dbReference>
<dbReference type="FunCoup" id="A0A1S3I8R8">
    <property type="interactions" value="73"/>
</dbReference>
<evidence type="ECO:0000313" key="11">
    <source>
        <dbReference type="Proteomes" id="UP000085678"/>
    </source>
</evidence>
<dbReference type="AlphaFoldDB" id="A0A1S3I8R8"/>
<dbReference type="OrthoDB" id="3945418at2759"/>
<feature type="compositionally biased region" description="Polar residues" evidence="10">
    <location>
        <begin position="15"/>
        <end position="33"/>
    </location>
</feature>
<dbReference type="FunFam" id="1.10.630.10:FF:000006">
    <property type="entry name" value="Cytochrome P450 302a1, mitochondrial"/>
    <property type="match status" value="1"/>
</dbReference>
<evidence type="ECO:0000256" key="9">
    <source>
        <dbReference type="RuleBase" id="RU000461"/>
    </source>
</evidence>
<name>A0A1S3I8R8_LINAN</name>
<dbReference type="OMA" id="FISHHEN"/>
<keyword evidence="6 8" id="KW-0408">Iron</keyword>
<dbReference type="RefSeq" id="XP_013393784.1">
    <property type="nucleotide sequence ID" value="XM_013538330.1"/>
</dbReference>
<dbReference type="PROSITE" id="PS00086">
    <property type="entry name" value="CYTOCHROME_P450"/>
    <property type="match status" value="1"/>
</dbReference>
<proteinExistence type="inferred from homology"/>
<evidence type="ECO:0000256" key="4">
    <source>
        <dbReference type="ARBA" id="ARBA00022723"/>
    </source>
</evidence>
<dbReference type="STRING" id="7574.A0A1S3I8R8"/>
<keyword evidence="7 9" id="KW-0503">Monooxygenase</keyword>
<dbReference type="InParanoid" id="A0A1S3I8R8"/>
<comment type="cofactor">
    <cofactor evidence="1 8">
        <name>heme</name>
        <dbReference type="ChEBI" id="CHEBI:30413"/>
    </cofactor>
</comment>
<dbReference type="InterPro" id="IPR050479">
    <property type="entry name" value="CYP11_CYP27_families"/>
</dbReference>
<comment type="similarity">
    <text evidence="2 9">Belongs to the cytochrome P450 family.</text>
</comment>
<dbReference type="PANTHER" id="PTHR24279:SF120">
    <property type="entry name" value="CYTOCHROME P450"/>
    <property type="match status" value="1"/>
</dbReference>
<dbReference type="GO" id="GO:0004497">
    <property type="term" value="F:monooxygenase activity"/>
    <property type="evidence" value="ECO:0007669"/>
    <property type="project" value="UniProtKB-KW"/>
</dbReference>
<keyword evidence="4 8" id="KW-0479">Metal-binding</keyword>
<dbReference type="InterPro" id="IPR036396">
    <property type="entry name" value="Cyt_P450_sf"/>
</dbReference>
<dbReference type="PRINTS" id="PR00385">
    <property type="entry name" value="P450"/>
</dbReference>
<dbReference type="Gene3D" id="1.10.630.10">
    <property type="entry name" value="Cytochrome P450"/>
    <property type="match status" value="1"/>
</dbReference>